<evidence type="ECO:0000313" key="4">
    <source>
        <dbReference type="Proteomes" id="UP001495147"/>
    </source>
</evidence>
<organism evidence="3 4">
    <name type="scientific">Roseateles paludis</name>
    <dbReference type="NCBI Taxonomy" id="3145238"/>
    <lineage>
        <taxon>Bacteria</taxon>
        <taxon>Pseudomonadati</taxon>
        <taxon>Pseudomonadota</taxon>
        <taxon>Betaproteobacteria</taxon>
        <taxon>Burkholderiales</taxon>
        <taxon>Sphaerotilaceae</taxon>
        <taxon>Roseateles</taxon>
    </lineage>
</organism>
<dbReference type="Gene3D" id="2.60.120.200">
    <property type="match status" value="1"/>
</dbReference>
<proteinExistence type="predicted"/>
<name>A0ABV0G0Z7_9BURK</name>
<dbReference type="SUPFAM" id="SSF49899">
    <property type="entry name" value="Concanavalin A-like lectins/glucanases"/>
    <property type="match status" value="1"/>
</dbReference>
<dbReference type="Proteomes" id="UP001495147">
    <property type="component" value="Unassembled WGS sequence"/>
</dbReference>
<dbReference type="RefSeq" id="WP_347704225.1">
    <property type="nucleotide sequence ID" value="NZ_JBDPZD010000002.1"/>
</dbReference>
<sequence>MSIKRRLCTGLAAIALAASAQGGVLYSEGFEDLASSGWTLTNLSSPAGESWFQGTPDIFQAHAGPTNSYAGVNFLSAKDGSGTLSNWLISPVISLGSSASLSFFARGEAADGFVDTFNVYFGDGAGLDTSAFQLLGTLTASQKGWEEFLVNLPSALTGRIAFEYAGDAAIADYAGIDTVTVSSRGTVPEPMSLALSGVALLGAAAARRRSGRQA</sequence>
<evidence type="ECO:0000256" key="1">
    <source>
        <dbReference type="SAM" id="SignalP"/>
    </source>
</evidence>
<feature type="signal peptide" evidence="1">
    <location>
        <begin position="1"/>
        <end position="20"/>
    </location>
</feature>
<accession>A0ABV0G0Z7</accession>
<dbReference type="EMBL" id="JBDPZD010000002">
    <property type="protein sequence ID" value="MEO3691401.1"/>
    <property type="molecule type" value="Genomic_DNA"/>
</dbReference>
<dbReference type="InterPro" id="IPR013424">
    <property type="entry name" value="Ice-binding_C"/>
</dbReference>
<dbReference type="NCBIfam" id="TIGR02595">
    <property type="entry name" value="PEP_CTERM"/>
    <property type="match status" value="1"/>
</dbReference>
<comment type="caution">
    <text evidence="3">The sequence shown here is derived from an EMBL/GenBank/DDBJ whole genome shotgun (WGS) entry which is preliminary data.</text>
</comment>
<evidence type="ECO:0000259" key="2">
    <source>
        <dbReference type="Pfam" id="PF07589"/>
    </source>
</evidence>
<feature type="domain" description="Ice-binding protein C-terminal" evidence="2">
    <location>
        <begin position="186"/>
        <end position="209"/>
    </location>
</feature>
<keyword evidence="1" id="KW-0732">Signal</keyword>
<evidence type="ECO:0000313" key="3">
    <source>
        <dbReference type="EMBL" id="MEO3691401.1"/>
    </source>
</evidence>
<dbReference type="NCBIfam" id="NF038128">
    <property type="entry name" value="choice_anch_J"/>
    <property type="match status" value="1"/>
</dbReference>
<reference evidence="3 4" key="1">
    <citation type="submission" date="2024-05" db="EMBL/GenBank/DDBJ databases">
        <title>Roseateles sp. DJS-2-20 16S ribosomal RNA gene Genome sequencing and assembly.</title>
        <authorList>
            <person name="Woo H."/>
        </authorList>
    </citation>
    <scope>NUCLEOTIDE SEQUENCE [LARGE SCALE GENOMIC DNA]</scope>
    <source>
        <strain evidence="3 4">DJS-2-20</strain>
    </source>
</reference>
<gene>
    <name evidence="3" type="ORF">ABDJ85_07965</name>
</gene>
<protein>
    <submittedName>
        <fullName evidence="3">Choice-of-anchor J domain-containing protein</fullName>
    </submittedName>
</protein>
<feature type="chain" id="PRO_5046238615" evidence="1">
    <location>
        <begin position="21"/>
        <end position="214"/>
    </location>
</feature>
<keyword evidence="4" id="KW-1185">Reference proteome</keyword>
<dbReference type="InterPro" id="IPR013320">
    <property type="entry name" value="ConA-like_dom_sf"/>
</dbReference>
<dbReference type="Pfam" id="PF07589">
    <property type="entry name" value="PEP-CTERM"/>
    <property type="match status" value="1"/>
</dbReference>